<comment type="caution">
    <text evidence="1">The sequence shown here is derived from an EMBL/GenBank/DDBJ whole genome shotgun (WGS) entry which is preliminary data.</text>
</comment>
<evidence type="ECO:0000313" key="1">
    <source>
        <dbReference type="EMBL" id="KKL50938.1"/>
    </source>
</evidence>
<dbReference type="AlphaFoldDB" id="A0A0F9CNK4"/>
<sequence>IKTVDEYRANISNKLKNSFGSQRTEVKYFVAGFVGAMSAARVEERKANQANTANAKSRSDD</sequence>
<feature type="non-terminal residue" evidence="1">
    <location>
        <position position="1"/>
    </location>
</feature>
<reference evidence="1" key="1">
    <citation type="journal article" date="2015" name="Nature">
        <title>Complex archaea that bridge the gap between prokaryotes and eukaryotes.</title>
        <authorList>
            <person name="Spang A."/>
            <person name="Saw J.H."/>
            <person name="Jorgensen S.L."/>
            <person name="Zaremba-Niedzwiedzka K."/>
            <person name="Martijn J."/>
            <person name="Lind A.E."/>
            <person name="van Eijk R."/>
            <person name="Schleper C."/>
            <person name="Guy L."/>
            <person name="Ettema T.J."/>
        </authorList>
    </citation>
    <scope>NUCLEOTIDE SEQUENCE</scope>
</reference>
<dbReference type="EMBL" id="LAZR01032422">
    <property type="protein sequence ID" value="KKL50938.1"/>
    <property type="molecule type" value="Genomic_DNA"/>
</dbReference>
<name>A0A0F9CNK4_9ZZZZ</name>
<protein>
    <submittedName>
        <fullName evidence="1">Uncharacterized protein</fullName>
    </submittedName>
</protein>
<accession>A0A0F9CNK4</accession>
<gene>
    <name evidence="1" type="ORF">LCGC14_2300520</name>
</gene>
<proteinExistence type="predicted"/>
<organism evidence="1">
    <name type="scientific">marine sediment metagenome</name>
    <dbReference type="NCBI Taxonomy" id="412755"/>
    <lineage>
        <taxon>unclassified sequences</taxon>
        <taxon>metagenomes</taxon>
        <taxon>ecological metagenomes</taxon>
    </lineage>
</organism>